<protein>
    <submittedName>
        <fullName evidence="2">Uncharacterized protein</fullName>
    </submittedName>
</protein>
<evidence type="ECO:0000313" key="2">
    <source>
        <dbReference type="EMBL" id="GBP49867.1"/>
    </source>
</evidence>
<dbReference type="Proteomes" id="UP000299102">
    <property type="component" value="Unassembled WGS sequence"/>
</dbReference>
<dbReference type="EMBL" id="BGZK01000553">
    <property type="protein sequence ID" value="GBP49867.1"/>
    <property type="molecule type" value="Genomic_DNA"/>
</dbReference>
<gene>
    <name evidence="2" type="ORF">EVAR_83816_1</name>
</gene>
<comment type="caution">
    <text evidence="2">The sequence shown here is derived from an EMBL/GenBank/DDBJ whole genome shotgun (WGS) entry which is preliminary data.</text>
</comment>
<proteinExistence type="predicted"/>
<accession>A0A4C1WIA9</accession>
<name>A0A4C1WIA9_EUMVA</name>
<sequence length="267" mass="29201">MDDNDAADSPELKCDRFTSPFSESPSRGRFLESVISGLGQKWVKAARGAGAGGPARLRPPADCVTGLGHVERRAPLLRHCVYCELASDATKIILTTPQTDSYHVIHGPAVPLAPTLGAADVALLRRFCDLLHSCTRRLHVLRVDGCQLHVYSILLLSRVGPFYPAESRRAPGRPTRPRPPRADVSSSRCYISSSEVGTLTPDEMQCPLSHQISIRFLKAPVTHSFSHLILYLFLLQRASNALGLELSVSMGDSERLLFVGSHARLPF</sequence>
<feature type="region of interest" description="Disordered" evidence="1">
    <location>
        <begin position="1"/>
        <end position="26"/>
    </location>
</feature>
<evidence type="ECO:0000313" key="3">
    <source>
        <dbReference type="Proteomes" id="UP000299102"/>
    </source>
</evidence>
<evidence type="ECO:0000256" key="1">
    <source>
        <dbReference type="SAM" id="MobiDB-lite"/>
    </source>
</evidence>
<organism evidence="2 3">
    <name type="scientific">Eumeta variegata</name>
    <name type="common">Bagworm moth</name>
    <name type="synonym">Eumeta japonica</name>
    <dbReference type="NCBI Taxonomy" id="151549"/>
    <lineage>
        <taxon>Eukaryota</taxon>
        <taxon>Metazoa</taxon>
        <taxon>Ecdysozoa</taxon>
        <taxon>Arthropoda</taxon>
        <taxon>Hexapoda</taxon>
        <taxon>Insecta</taxon>
        <taxon>Pterygota</taxon>
        <taxon>Neoptera</taxon>
        <taxon>Endopterygota</taxon>
        <taxon>Lepidoptera</taxon>
        <taxon>Glossata</taxon>
        <taxon>Ditrysia</taxon>
        <taxon>Tineoidea</taxon>
        <taxon>Psychidae</taxon>
        <taxon>Oiketicinae</taxon>
        <taxon>Eumeta</taxon>
    </lineage>
</organism>
<feature type="region of interest" description="Disordered" evidence="1">
    <location>
        <begin position="166"/>
        <end position="185"/>
    </location>
</feature>
<reference evidence="2 3" key="1">
    <citation type="journal article" date="2019" name="Commun. Biol.">
        <title>The bagworm genome reveals a unique fibroin gene that provides high tensile strength.</title>
        <authorList>
            <person name="Kono N."/>
            <person name="Nakamura H."/>
            <person name="Ohtoshi R."/>
            <person name="Tomita M."/>
            <person name="Numata K."/>
            <person name="Arakawa K."/>
        </authorList>
    </citation>
    <scope>NUCLEOTIDE SEQUENCE [LARGE SCALE GENOMIC DNA]</scope>
</reference>
<keyword evidence="3" id="KW-1185">Reference proteome</keyword>
<dbReference type="AlphaFoldDB" id="A0A4C1WIA9"/>